<dbReference type="SUPFAM" id="SSF50965">
    <property type="entry name" value="Galactose oxidase, central domain"/>
    <property type="match status" value="1"/>
</dbReference>
<evidence type="ECO:0000256" key="1">
    <source>
        <dbReference type="ARBA" id="ARBA00022729"/>
    </source>
</evidence>
<name>A0A853CRB4_9MICO</name>
<dbReference type="CDD" id="cd02851">
    <property type="entry name" value="E_set_GO_C"/>
    <property type="match status" value="1"/>
</dbReference>
<dbReference type="Gene3D" id="2.60.40.10">
    <property type="entry name" value="Immunoglobulins"/>
    <property type="match status" value="4"/>
</dbReference>
<dbReference type="Gene3D" id="2.130.10.80">
    <property type="entry name" value="Galactose oxidase/kelch, beta-propeller"/>
    <property type="match status" value="1"/>
</dbReference>
<evidence type="ECO:0000313" key="8">
    <source>
        <dbReference type="Proteomes" id="UP000578352"/>
    </source>
</evidence>
<keyword evidence="2" id="KW-0326">Glycosidase</keyword>
<evidence type="ECO:0000256" key="2">
    <source>
        <dbReference type="ARBA" id="ARBA00023295"/>
    </source>
</evidence>
<dbReference type="InterPro" id="IPR013783">
    <property type="entry name" value="Ig-like_fold"/>
</dbReference>
<gene>
    <name evidence="7" type="ORF">HNR13_000308</name>
</gene>
<accession>A0A853CRB4</accession>
<organism evidence="7 8">
    <name type="scientific">Leifsonia shinshuensis</name>
    <dbReference type="NCBI Taxonomy" id="150026"/>
    <lineage>
        <taxon>Bacteria</taxon>
        <taxon>Bacillati</taxon>
        <taxon>Actinomycetota</taxon>
        <taxon>Actinomycetes</taxon>
        <taxon>Micrococcales</taxon>
        <taxon>Microbacteriaceae</taxon>
        <taxon>Leifsonia</taxon>
    </lineage>
</organism>
<dbReference type="PANTHER" id="PTHR32208">
    <property type="entry name" value="SECRETED PROTEIN-RELATED"/>
    <property type="match status" value="1"/>
</dbReference>
<keyword evidence="1 5" id="KW-0732">Signal</keyword>
<dbReference type="SMART" id="SM00612">
    <property type="entry name" value="Kelch"/>
    <property type="match status" value="2"/>
</dbReference>
<dbReference type="InterPro" id="IPR036116">
    <property type="entry name" value="FN3_sf"/>
</dbReference>
<feature type="chain" id="PRO_5032311310" evidence="5">
    <location>
        <begin position="32"/>
        <end position="1204"/>
    </location>
</feature>
<dbReference type="InterPro" id="IPR015202">
    <property type="entry name" value="GO-like_E_set"/>
</dbReference>
<proteinExistence type="predicted"/>
<dbReference type="CDD" id="cd00063">
    <property type="entry name" value="FN3"/>
    <property type="match status" value="1"/>
</dbReference>
<dbReference type="RefSeq" id="WP_179604124.1">
    <property type="nucleotide sequence ID" value="NZ_BAABEH010000001.1"/>
</dbReference>
<feature type="domain" description="Fibronectin type-III" evidence="6">
    <location>
        <begin position="806"/>
        <end position="903"/>
    </location>
</feature>
<protein>
    <submittedName>
        <fullName evidence="7">Fibronectin type 3 domain-containing protein</fullName>
    </submittedName>
</protein>
<sequence length="1204" mass="121620">MFVPHRSRFAAFAALAGLAALTLTPVSTATAATGLATDVVVSGHQTTASSTVVSPVFSTTQSGELLLAFVTADGPAVAGSETFPSVTGAGLTWQLRKRVNAQYGTAEIWQAVSGSVITNATVTATHGGSALAAITVVGFTGADTATAGAVAGASGASGAPSTTLTTTRTGSWVWGVGEDWDNAAARTVGSGQTKVDEDLASSGDTFWTQRQTSVTTAAAPTSVTINDTAPTNDRWNLAAIEVLPANTQDTTPPTVSMSGPADGSTVTGTVAVSATATDNVGVASVQFLLDGAPVGAVVTSSPYTIQWDSTSVANGTHTLSATARDGADNQATAPPVTVTVSNSANDPSVVGSWGPVVPWPEVSIHAALTDTGKVLTWQGDFSANGQQYLLDPVSGDYIQVPNGAVDLFCAGQAVLADGRIAVIGGTATSGGLGITAVNAFDPSTQTWAPLKSMNHPRWYPTGTTLADGRVLVTSGSNTGLTDIVPIPEVYNPPANTWTDLTAASNPIPYYPFMYQLPDGRVLQAGASEQATSTQALDVAKQQWTTIDSQVLDGASITNYAPGKFLKAGTASDGGFTGLSANTAYTLDMNQPNPAWKATASMAYPRSFVDLTNLPDGTVLATGGGTDKSGQDVTKAVKPAEIWNPGTGTWTTVAALTAPRLYHSVALLLPDGRVFVSGGGGDNGVTNQLSYQIYSPPYLFKGARPTITSAPSTVQYGSTAFIQTPDAAGITSVSLIRTGSDTHAFDQNTRGMQLSFTQTAGGLNVQLPPNGNWAPPGYYMLTIVNGKGVPSTAAMVRFPAPYEDTVPPTAPGAPTATGAVGSVTLGWTASTDNVGVTGYDIYRSTTSGFTPSAANLVKQVGGSTTSYTDTGLAAGTYYYQVEAVDAAGNASPPSGEVSGTALADTTPPSAPGNLTASAGAAGIALSWTASTDDVGVVRYNITRNGSPLTTTTGTGYTDAAVVGGTSYTYTVTAQDAAGNVSAASNSATATAVSGPKAITVDKLVTKHQGTAASTVAVGGLTTTGTNELLLAFISSDGGNAAQIGSVSGGGLTWTLRQRANIQAGTAEVWQAVAPTPLSNVTVTATQKSGSWQSSLTVAGFLGADSGAGAVTAANGSSGAPSATLTTTRAGSWVWGVGTDWTAARARTVGAGQTLVDQYLSPSGDTYWLQRTNAPTAAAGTAVTINDTAPTTDLWDLALVEILPAP</sequence>
<dbReference type="SUPFAM" id="SSF49265">
    <property type="entry name" value="Fibronectin type III"/>
    <property type="match status" value="1"/>
</dbReference>
<comment type="caution">
    <text evidence="7">The sequence shown here is derived from an EMBL/GenBank/DDBJ whole genome shotgun (WGS) entry which is preliminary data.</text>
</comment>
<evidence type="ECO:0000313" key="7">
    <source>
        <dbReference type="EMBL" id="NYJ22021.1"/>
    </source>
</evidence>
<evidence type="ECO:0000256" key="5">
    <source>
        <dbReference type="SAM" id="SignalP"/>
    </source>
</evidence>
<evidence type="ECO:0000256" key="4">
    <source>
        <dbReference type="SAM" id="MobiDB-lite"/>
    </source>
</evidence>
<dbReference type="PANTHER" id="PTHR32208:SF21">
    <property type="entry name" value="LOW QUALITY PROTEIN: ALDEHYDE OXIDASE GLOX-LIKE"/>
    <property type="match status" value="1"/>
</dbReference>
<reference evidence="7 8" key="1">
    <citation type="submission" date="2020-07" db="EMBL/GenBank/DDBJ databases">
        <title>Sequencing the genomes of 1000 actinobacteria strains.</title>
        <authorList>
            <person name="Klenk H.-P."/>
        </authorList>
    </citation>
    <scope>NUCLEOTIDE SEQUENCE [LARGE SCALE GENOMIC DNA]</scope>
    <source>
        <strain evidence="7 8">DSM 15165</strain>
    </source>
</reference>
<evidence type="ECO:0000259" key="6">
    <source>
        <dbReference type="PROSITE" id="PS50853"/>
    </source>
</evidence>
<dbReference type="InterPro" id="IPR014756">
    <property type="entry name" value="Ig_E-set"/>
</dbReference>
<dbReference type="InterPro" id="IPR006652">
    <property type="entry name" value="Kelch_1"/>
</dbReference>
<feature type="signal peptide" evidence="5">
    <location>
        <begin position="1"/>
        <end position="31"/>
    </location>
</feature>
<feature type="region of interest" description="Disordered" evidence="4">
    <location>
        <begin position="888"/>
        <end position="907"/>
    </location>
</feature>
<dbReference type="Pfam" id="PF17957">
    <property type="entry name" value="Big_7"/>
    <property type="match status" value="1"/>
</dbReference>
<keyword evidence="3" id="KW-0624">Polysaccharide degradation</keyword>
<dbReference type="GO" id="GO:0000272">
    <property type="term" value="P:polysaccharide catabolic process"/>
    <property type="evidence" value="ECO:0007669"/>
    <property type="project" value="UniProtKB-KW"/>
</dbReference>
<dbReference type="InterPro" id="IPR009880">
    <property type="entry name" value="Glyoxal_oxidase_N"/>
</dbReference>
<dbReference type="Pfam" id="PF07250">
    <property type="entry name" value="Glyoxal_oxid_N"/>
    <property type="match status" value="1"/>
</dbReference>
<dbReference type="InterPro" id="IPR003961">
    <property type="entry name" value="FN3_dom"/>
</dbReference>
<dbReference type="Proteomes" id="UP000578352">
    <property type="component" value="Unassembled WGS sequence"/>
</dbReference>
<dbReference type="Pfam" id="PF09118">
    <property type="entry name" value="GO-like_E_set"/>
    <property type="match status" value="1"/>
</dbReference>
<keyword evidence="2" id="KW-0378">Hydrolase</keyword>
<dbReference type="GO" id="GO:0016798">
    <property type="term" value="F:hydrolase activity, acting on glycosyl bonds"/>
    <property type="evidence" value="ECO:0007669"/>
    <property type="project" value="UniProtKB-KW"/>
</dbReference>
<dbReference type="PROSITE" id="PS50853">
    <property type="entry name" value="FN3"/>
    <property type="match status" value="1"/>
</dbReference>
<dbReference type="SUPFAM" id="SSF81296">
    <property type="entry name" value="E set domains"/>
    <property type="match status" value="1"/>
</dbReference>
<dbReference type="InterPro" id="IPR011043">
    <property type="entry name" value="Gal_Oxase/kelch_b-propeller"/>
</dbReference>
<dbReference type="EMBL" id="JACCFL010000001">
    <property type="protein sequence ID" value="NYJ22021.1"/>
    <property type="molecule type" value="Genomic_DNA"/>
</dbReference>
<dbReference type="SMART" id="SM00060">
    <property type="entry name" value="FN3"/>
    <property type="match status" value="2"/>
</dbReference>
<evidence type="ECO:0000256" key="3">
    <source>
        <dbReference type="ARBA" id="ARBA00023326"/>
    </source>
</evidence>
<dbReference type="AlphaFoldDB" id="A0A853CRB4"/>
<dbReference type="InterPro" id="IPR037293">
    <property type="entry name" value="Gal_Oxidase_central_sf"/>
</dbReference>
<keyword evidence="3" id="KW-0119">Carbohydrate metabolism</keyword>